<protein>
    <recommendedName>
        <fullName evidence="6">Ribosomal RNA small subunit methyltransferase I</fullName>
        <ecNumber evidence="6">2.1.1.198</ecNumber>
    </recommendedName>
    <alternativeName>
        <fullName evidence="6">16S rRNA 2'-O-ribose C1402 methyltransferase</fullName>
    </alternativeName>
    <alternativeName>
        <fullName evidence="6">rRNA (cytidine-2'-O-)-methyltransferase RsmI</fullName>
    </alternativeName>
</protein>
<evidence type="ECO:0000259" key="8">
    <source>
        <dbReference type="Pfam" id="PF23016"/>
    </source>
</evidence>
<comment type="function">
    <text evidence="6">Catalyzes the 2'-O-methylation of the ribose of cytidine 1402 (C1402) in 16S rRNA.</text>
</comment>
<organism evidence="9 10">
    <name type="scientific">Marinospirillum alkalitolerans</name>
    <dbReference type="NCBI Taxonomy" id="3123374"/>
    <lineage>
        <taxon>Bacteria</taxon>
        <taxon>Pseudomonadati</taxon>
        <taxon>Pseudomonadota</taxon>
        <taxon>Gammaproteobacteria</taxon>
        <taxon>Oceanospirillales</taxon>
        <taxon>Oceanospirillaceae</taxon>
        <taxon>Marinospirillum</taxon>
    </lineage>
</organism>
<evidence type="ECO:0000256" key="4">
    <source>
        <dbReference type="ARBA" id="ARBA00022679"/>
    </source>
</evidence>
<dbReference type="Gene3D" id="3.40.1010.10">
    <property type="entry name" value="Cobalt-precorrin-4 Transmethylase, Domain 1"/>
    <property type="match status" value="1"/>
</dbReference>
<dbReference type="CDD" id="cd11648">
    <property type="entry name" value="RsmI"/>
    <property type="match status" value="1"/>
</dbReference>
<evidence type="ECO:0000313" key="9">
    <source>
        <dbReference type="EMBL" id="MFK7160953.1"/>
    </source>
</evidence>
<keyword evidence="10" id="KW-1185">Reference proteome</keyword>
<keyword evidence="3 6" id="KW-0489">Methyltransferase</keyword>
<dbReference type="Pfam" id="PF00590">
    <property type="entry name" value="TP_methylase"/>
    <property type="match status" value="1"/>
</dbReference>
<dbReference type="InterPro" id="IPR035996">
    <property type="entry name" value="4pyrrol_Methylase_sf"/>
</dbReference>
<dbReference type="InterPro" id="IPR000878">
    <property type="entry name" value="4pyrrol_Mease"/>
</dbReference>
<dbReference type="HAMAP" id="MF_01877">
    <property type="entry name" value="16SrRNA_methyltr_I"/>
    <property type="match status" value="1"/>
</dbReference>
<keyword evidence="1 6" id="KW-0963">Cytoplasm</keyword>
<dbReference type="PROSITE" id="PS01296">
    <property type="entry name" value="RSMI"/>
    <property type="match status" value="1"/>
</dbReference>
<dbReference type="Proteomes" id="UP001621714">
    <property type="component" value="Unassembled WGS sequence"/>
</dbReference>
<feature type="domain" description="RsmI HTH" evidence="8">
    <location>
        <begin position="250"/>
        <end position="293"/>
    </location>
</feature>
<dbReference type="PANTHER" id="PTHR46111">
    <property type="entry name" value="RIBOSOMAL RNA SMALL SUBUNIT METHYLTRANSFERASE I"/>
    <property type="match status" value="1"/>
</dbReference>
<dbReference type="SUPFAM" id="SSF53790">
    <property type="entry name" value="Tetrapyrrole methylase"/>
    <property type="match status" value="1"/>
</dbReference>
<dbReference type="GO" id="GO:0008168">
    <property type="term" value="F:methyltransferase activity"/>
    <property type="evidence" value="ECO:0007669"/>
    <property type="project" value="UniProtKB-KW"/>
</dbReference>
<evidence type="ECO:0000259" key="7">
    <source>
        <dbReference type="Pfam" id="PF00590"/>
    </source>
</evidence>
<comment type="similarity">
    <text evidence="6">Belongs to the methyltransferase superfamily. RsmI family.</text>
</comment>
<dbReference type="EC" id="2.1.1.198" evidence="6"/>
<feature type="domain" description="Tetrapyrrole methylase" evidence="7">
    <location>
        <begin position="22"/>
        <end position="221"/>
    </location>
</feature>
<gene>
    <name evidence="6 9" type="primary">rsmI</name>
    <name evidence="9" type="ORF">V6U78_07890</name>
</gene>
<evidence type="ECO:0000256" key="2">
    <source>
        <dbReference type="ARBA" id="ARBA00022552"/>
    </source>
</evidence>
<dbReference type="RefSeq" id="WP_405339164.1">
    <property type="nucleotide sequence ID" value="NZ_JBANFI010000004.1"/>
</dbReference>
<keyword evidence="4 6" id="KW-0808">Transferase</keyword>
<proteinExistence type="inferred from homology"/>
<dbReference type="InterPro" id="IPR008189">
    <property type="entry name" value="rRNA_ssu_MeTfrase_I"/>
</dbReference>
<evidence type="ECO:0000313" key="10">
    <source>
        <dbReference type="Proteomes" id="UP001621714"/>
    </source>
</evidence>
<comment type="catalytic activity">
    <reaction evidence="6">
        <text>cytidine(1402) in 16S rRNA + S-adenosyl-L-methionine = 2'-O-methylcytidine(1402) in 16S rRNA + S-adenosyl-L-homocysteine + H(+)</text>
        <dbReference type="Rhea" id="RHEA:42924"/>
        <dbReference type="Rhea" id="RHEA-COMP:10285"/>
        <dbReference type="Rhea" id="RHEA-COMP:10286"/>
        <dbReference type="ChEBI" id="CHEBI:15378"/>
        <dbReference type="ChEBI" id="CHEBI:57856"/>
        <dbReference type="ChEBI" id="CHEBI:59789"/>
        <dbReference type="ChEBI" id="CHEBI:74495"/>
        <dbReference type="ChEBI" id="CHEBI:82748"/>
        <dbReference type="EC" id="2.1.1.198"/>
    </reaction>
</comment>
<dbReference type="InterPro" id="IPR053910">
    <property type="entry name" value="RsmI_HTH"/>
</dbReference>
<name>A0ABW8PZ77_9GAMM</name>
<accession>A0ABW8PZ77</accession>
<dbReference type="EMBL" id="JBANFI010000004">
    <property type="protein sequence ID" value="MFK7160953.1"/>
    <property type="molecule type" value="Genomic_DNA"/>
</dbReference>
<keyword evidence="2 6" id="KW-0698">rRNA processing</keyword>
<dbReference type="Pfam" id="PF23016">
    <property type="entry name" value="RsmI_C"/>
    <property type="match status" value="1"/>
</dbReference>
<dbReference type="InterPro" id="IPR014776">
    <property type="entry name" value="4pyrrole_Mease_sub2"/>
</dbReference>
<dbReference type="GO" id="GO:0032259">
    <property type="term" value="P:methylation"/>
    <property type="evidence" value="ECO:0007669"/>
    <property type="project" value="UniProtKB-KW"/>
</dbReference>
<comment type="subcellular location">
    <subcellularLocation>
        <location evidence="6">Cytoplasm</location>
    </subcellularLocation>
</comment>
<dbReference type="PANTHER" id="PTHR46111:SF1">
    <property type="entry name" value="RIBOSOMAL RNA SMALL SUBUNIT METHYLTRANSFERASE I"/>
    <property type="match status" value="1"/>
</dbReference>
<dbReference type="PIRSF" id="PIRSF005917">
    <property type="entry name" value="MTase_YraL"/>
    <property type="match status" value="1"/>
</dbReference>
<dbReference type="Gene3D" id="3.30.950.10">
    <property type="entry name" value="Methyltransferase, Cobalt-precorrin-4 Transmethylase, Domain 2"/>
    <property type="match status" value="1"/>
</dbReference>
<evidence type="ECO:0000256" key="6">
    <source>
        <dbReference type="HAMAP-Rule" id="MF_01877"/>
    </source>
</evidence>
<comment type="caution">
    <text evidence="9">The sequence shown here is derived from an EMBL/GenBank/DDBJ whole genome shotgun (WGS) entry which is preliminary data.</text>
</comment>
<sequence length="299" mass="32955">MNDLTAESQQVAYQHNKIPACLYVVATPIGNLGDFSERAKLILEKVDWIAAEDTRHTQKLLSAFGLRRPLMALHQHNEDQRSQQLIALLQEGKSLALVSDAGTPLISDPGFPLVRAVRAAGFDVVPIPGACALIAALSASGLPTDEFYFAGFLPAKALAREQRLQGLVRMSATLAFYESPHRLLPSLQALATTLGGERQMCLARELTKRYETFLSGSIEQVLAQVEADPQQQKGEFVLLIEGAKQQDQDQAWDEACRWMLALQQEMAPSQAAALVARMTGVKKKPLYQWFLQQGDEKKA</sequence>
<keyword evidence="5 6" id="KW-0949">S-adenosyl-L-methionine</keyword>
<evidence type="ECO:0000256" key="5">
    <source>
        <dbReference type="ARBA" id="ARBA00022691"/>
    </source>
</evidence>
<evidence type="ECO:0000256" key="3">
    <source>
        <dbReference type="ARBA" id="ARBA00022603"/>
    </source>
</evidence>
<reference evidence="9 10" key="1">
    <citation type="submission" date="2024-02" db="EMBL/GenBank/DDBJ databases">
        <title>Marinospirillum sp. MEB 164 isolated from Lonar lake sediment.</title>
        <authorList>
            <person name="Joshi A."/>
            <person name="Thite S."/>
        </authorList>
    </citation>
    <scope>NUCLEOTIDE SEQUENCE [LARGE SCALE GENOMIC DNA]</scope>
    <source>
        <strain evidence="9 10">MEB164</strain>
    </source>
</reference>
<evidence type="ECO:0000256" key="1">
    <source>
        <dbReference type="ARBA" id="ARBA00022490"/>
    </source>
</evidence>
<dbReference type="InterPro" id="IPR014777">
    <property type="entry name" value="4pyrrole_Mease_sub1"/>
</dbReference>
<dbReference type="InterPro" id="IPR018063">
    <property type="entry name" value="SAM_MeTrfase_RsmI_CS"/>
</dbReference>
<dbReference type="NCBIfam" id="TIGR00096">
    <property type="entry name" value="16S rRNA (cytidine(1402)-2'-O)-methyltransferase"/>
    <property type="match status" value="1"/>
</dbReference>